<dbReference type="Pfam" id="PF10708">
    <property type="entry name" value="DUF2510"/>
    <property type="match status" value="1"/>
</dbReference>
<feature type="domain" description="DUF2510" evidence="2">
    <location>
        <begin position="6"/>
        <end position="37"/>
    </location>
</feature>
<dbReference type="PANTHER" id="PTHR23248">
    <property type="entry name" value="PHOSPHOLIPID SCRAMBLASE-RELATED"/>
    <property type="match status" value="1"/>
</dbReference>
<protein>
    <recommendedName>
        <fullName evidence="2">DUF2510 domain-containing protein</fullName>
    </recommendedName>
</protein>
<dbReference type="Gene3D" id="2.40.160.200">
    <property type="entry name" value="LURP1-related"/>
    <property type="match status" value="1"/>
</dbReference>
<dbReference type="Proteomes" id="UP001205185">
    <property type="component" value="Unassembled WGS sequence"/>
</dbReference>
<dbReference type="RefSeq" id="WP_253890326.1">
    <property type="nucleotide sequence ID" value="NZ_BAAAVB010000019.1"/>
</dbReference>
<keyword evidence="4" id="KW-1185">Reference proteome</keyword>
<accession>A0ABT1IKM2</accession>
<dbReference type="Pfam" id="PF03803">
    <property type="entry name" value="Scramblase"/>
    <property type="match status" value="1"/>
</dbReference>
<reference evidence="3 4" key="1">
    <citation type="submission" date="2022-06" db="EMBL/GenBank/DDBJ databases">
        <title>Genomic Encyclopedia of Archaeal and Bacterial Type Strains, Phase II (KMG-II): from individual species to whole genera.</title>
        <authorList>
            <person name="Goeker M."/>
        </authorList>
    </citation>
    <scope>NUCLEOTIDE SEQUENCE [LARGE SCALE GENOMIC DNA]</scope>
    <source>
        <strain evidence="3 4">DSM 44255</strain>
    </source>
</reference>
<dbReference type="InterPro" id="IPR025659">
    <property type="entry name" value="Tubby-like_C"/>
</dbReference>
<dbReference type="SUPFAM" id="SSF54518">
    <property type="entry name" value="Tubby C-terminal domain-like"/>
    <property type="match status" value="1"/>
</dbReference>
<evidence type="ECO:0000313" key="3">
    <source>
        <dbReference type="EMBL" id="MCP2273200.1"/>
    </source>
</evidence>
<evidence type="ECO:0000313" key="4">
    <source>
        <dbReference type="Proteomes" id="UP001205185"/>
    </source>
</evidence>
<evidence type="ECO:0000256" key="1">
    <source>
        <dbReference type="SAM" id="MobiDB-lite"/>
    </source>
</evidence>
<comment type="caution">
    <text evidence="3">The sequence shown here is derived from an EMBL/GenBank/DDBJ whole genome shotgun (WGS) entry which is preliminary data.</text>
</comment>
<organism evidence="3 4">
    <name type="scientific">Actinokineospora diospyrosa</name>
    <dbReference type="NCBI Taxonomy" id="103728"/>
    <lineage>
        <taxon>Bacteria</taxon>
        <taxon>Bacillati</taxon>
        <taxon>Actinomycetota</taxon>
        <taxon>Actinomycetes</taxon>
        <taxon>Pseudonocardiales</taxon>
        <taxon>Pseudonocardiaceae</taxon>
        <taxon>Actinokineospora</taxon>
    </lineage>
</organism>
<feature type="region of interest" description="Disordered" evidence="1">
    <location>
        <begin position="1"/>
        <end position="54"/>
    </location>
</feature>
<dbReference type="EMBL" id="JAMTCO010000015">
    <property type="protein sequence ID" value="MCP2273200.1"/>
    <property type="molecule type" value="Genomic_DNA"/>
</dbReference>
<gene>
    <name evidence="3" type="ORF">LV75_005726</name>
</gene>
<evidence type="ECO:0000259" key="2">
    <source>
        <dbReference type="Pfam" id="PF10708"/>
    </source>
</evidence>
<dbReference type="InterPro" id="IPR005552">
    <property type="entry name" value="Scramblase"/>
</dbReference>
<dbReference type="InterPro" id="IPR018929">
    <property type="entry name" value="DUF2510"/>
</dbReference>
<dbReference type="InterPro" id="IPR038595">
    <property type="entry name" value="LOR_sf"/>
</dbReference>
<feature type="compositionally biased region" description="Polar residues" evidence="1">
    <location>
        <begin position="24"/>
        <end position="37"/>
    </location>
</feature>
<proteinExistence type="predicted"/>
<sequence length="271" mass="30009">MTNPQPGWYPESPGSPTVRWWDGTQWTNHTQQAPQRSDSSDWEIPLGQGPADPNKIREQQRRAGVGQVGQGGGTLFSEPVLVVNQKVKLIEMSNEYSVFDQGGRQLGQVVQVGQSALKKAVRFLGSYDQFFTHKLEVRDLSGQTVLRLTRPAKFVKSRMIVERGDGAPVGEIVQQNVFGKIRFGFVVNGQEIGGIQAENWRAWNFAILDHTGGEVARITKTFEGIAKTLFTSADNYVLQIHRQLQDPLLSMVVASALTVDTALKQDSRGFG</sequence>
<name>A0ABT1IKM2_9PSEU</name>
<dbReference type="PANTHER" id="PTHR23248:SF9">
    <property type="entry name" value="PHOSPHOLIPID SCRAMBLASE"/>
    <property type="match status" value="1"/>
</dbReference>